<organism evidence="1">
    <name type="scientific">Arundo donax</name>
    <name type="common">Giant reed</name>
    <name type="synonym">Donax arundinaceus</name>
    <dbReference type="NCBI Taxonomy" id="35708"/>
    <lineage>
        <taxon>Eukaryota</taxon>
        <taxon>Viridiplantae</taxon>
        <taxon>Streptophyta</taxon>
        <taxon>Embryophyta</taxon>
        <taxon>Tracheophyta</taxon>
        <taxon>Spermatophyta</taxon>
        <taxon>Magnoliopsida</taxon>
        <taxon>Liliopsida</taxon>
        <taxon>Poales</taxon>
        <taxon>Poaceae</taxon>
        <taxon>PACMAD clade</taxon>
        <taxon>Arundinoideae</taxon>
        <taxon>Arundineae</taxon>
        <taxon>Arundo</taxon>
    </lineage>
</organism>
<proteinExistence type="predicted"/>
<name>A0A0A8YDY3_ARUDO</name>
<protein>
    <submittedName>
        <fullName evidence="1">Uncharacterized protein</fullName>
    </submittedName>
</protein>
<reference evidence="1" key="1">
    <citation type="submission" date="2014-09" db="EMBL/GenBank/DDBJ databases">
        <authorList>
            <person name="Magalhaes I.L.F."/>
            <person name="Oliveira U."/>
            <person name="Santos F.R."/>
            <person name="Vidigal T.H.D.A."/>
            <person name="Brescovit A.D."/>
            <person name="Santos A.J."/>
        </authorList>
    </citation>
    <scope>NUCLEOTIDE SEQUENCE</scope>
    <source>
        <tissue evidence="1">Shoot tissue taken approximately 20 cm above the soil surface</tissue>
    </source>
</reference>
<accession>A0A0A8YDY3</accession>
<evidence type="ECO:0000313" key="1">
    <source>
        <dbReference type="EMBL" id="JAD24299.1"/>
    </source>
</evidence>
<sequence>MRNRKRFSFLHYGGERSKRCFLLFLE</sequence>
<reference evidence="1" key="2">
    <citation type="journal article" date="2015" name="Data Brief">
        <title>Shoot transcriptome of the giant reed, Arundo donax.</title>
        <authorList>
            <person name="Barrero R.A."/>
            <person name="Guerrero F.D."/>
            <person name="Moolhuijzen P."/>
            <person name="Goolsby J.A."/>
            <person name="Tidwell J."/>
            <person name="Bellgard S.E."/>
            <person name="Bellgard M.I."/>
        </authorList>
    </citation>
    <scope>NUCLEOTIDE SEQUENCE</scope>
    <source>
        <tissue evidence="1">Shoot tissue taken approximately 20 cm above the soil surface</tissue>
    </source>
</reference>
<dbReference type="EMBL" id="GBRH01273596">
    <property type="protein sequence ID" value="JAD24299.1"/>
    <property type="molecule type" value="Transcribed_RNA"/>
</dbReference>
<dbReference type="AlphaFoldDB" id="A0A0A8YDY3"/>